<organism evidence="1 2">
    <name type="scientific">Hominenteromicrobium mulieris</name>
    <dbReference type="NCBI Taxonomy" id="2885357"/>
    <lineage>
        <taxon>Bacteria</taxon>
        <taxon>Bacillati</taxon>
        <taxon>Bacillota</taxon>
        <taxon>Clostridia</taxon>
        <taxon>Eubacteriales</taxon>
        <taxon>Oscillospiraceae</taxon>
        <taxon>Hominenteromicrobium</taxon>
    </lineage>
</organism>
<protein>
    <submittedName>
        <fullName evidence="1">DUF3795 domain-containing protein</fullName>
    </submittedName>
</protein>
<dbReference type="Pfam" id="PF12675">
    <property type="entry name" value="DUF3795"/>
    <property type="match status" value="1"/>
</dbReference>
<proteinExistence type="predicted"/>
<name>A0AAE3DJF2_9FIRM</name>
<accession>A0AAE3DJF2</accession>
<dbReference type="InterPro" id="IPR024227">
    <property type="entry name" value="DUF3795"/>
</dbReference>
<evidence type="ECO:0000313" key="1">
    <source>
        <dbReference type="EMBL" id="MCC2137687.1"/>
    </source>
</evidence>
<gene>
    <name evidence="1" type="ORF">LKD31_11795</name>
</gene>
<dbReference type="EMBL" id="JAJEQC010000013">
    <property type="protein sequence ID" value="MCC2137687.1"/>
    <property type="molecule type" value="Genomic_DNA"/>
</dbReference>
<sequence>MCEKIIAACGNDCAVCPRYNVPPYTKTAEELHHTAELWYKIGYRDHVITNEEIACTGCKEENWCRYRLVKCVNEKHIAHCGQCENYPCDVMKACFTVTGSFISTCKKVCTPEDFEILRKAFFEKEKNLTQN</sequence>
<dbReference type="Proteomes" id="UP001199424">
    <property type="component" value="Unassembled WGS sequence"/>
</dbReference>
<comment type="caution">
    <text evidence="1">The sequence shown here is derived from an EMBL/GenBank/DDBJ whole genome shotgun (WGS) entry which is preliminary data.</text>
</comment>
<dbReference type="AlphaFoldDB" id="A0AAE3DJF2"/>
<evidence type="ECO:0000313" key="2">
    <source>
        <dbReference type="Proteomes" id="UP001199424"/>
    </source>
</evidence>
<reference evidence="1" key="1">
    <citation type="submission" date="2021-10" db="EMBL/GenBank/DDBJ databases">
        <title>Anaerobic single-cell dispensing facilitates the cultivation of human gut bacteria.</title>
        <authorList>
            <person name="Afrizal A."/>
        </authorList>
    </citation>
    <scope>NUCLEOTIDE SEQUENCE</scope>
    <source>
        <strain evidence="1">CLA-AA-H250</strain>
    </source>
</reference>
<dbReference type="RefSeq" id="WP_308449849.1">
    <property type="nucleotide sequence ID" value="NZ_JAJEQC010000013.1"/>
</dbReference>
<keyword evidence="2" id="KW-1185">Reference proteome</keyword>